<evidence type="ECO:0000256" key="1">
    <source>
        <dbReference type="ARBA" id="ARBA00004651"/>
    </source>
</evidence>
<evidence type="ECO:0000256" key="6">
    <source>
        <dbReference type="ARBA" id="ARBA00023136"/>
    </source>
</evidence>
<name>A0ABT6M9C1_9NOCA</name>
<comment type="caution">
    <text evidence="9">The sequence shown here is derived from an EMBL/GenBank/DDBJ whole genome shotgun (WGS) entry which is preliminary data.</text>
</comment>
<keyword evidence="6 7" id="KW-0472">Membrane</keyword>
<feature type="transmembrane region" description="Helical" evidence="7">
    <location>
        <begin position="327"/>
        <end position="344"/>
    </location>
</feature>
<feature type="transmembrane region" description="Helical" evidence="7">
    <location>
        <begin position="225"/>
        <end position="242"/>
    </location>
</feature>
<dbReference type="CDD" id="cd17321">
    <property type="entry name" value="MFS_MMR_MDR_like"/>
    <property type="match status" value="1"/>
</dbReference>
<feature type="transmembrane region" description="Helical" evidence="7">
    <location>
        <begin position="456"/>
        <end position="475"/>
    </location>
</feature>
<dbReference type="Pfam" id="PF07690">
    <property type="entry name" value="MFS_1"/>
    <property type="match status" value="1"/>
</dbReference>
<dbReference type="InterPro" id="IPR036259">
    <property type="entry name" value="MFS_trans_sf"/>
</dbReference>
<dbReference type="Gene3D" id="1.20.1720.10">
    <property type="entry name" value="Multidrug resistance protein D"/>
    <property type="match status" value="1"/>
</dbReference>
<accession>A0ABT6M9C1</accession>
<comment type="subcellular location">
    <subcellularLocation>
        <location evidence="1">Cell membrane</location>
        <topology evidence="1">Multi-pass membrane protein</topology>
    </subcellularLocation>
</comment>
<dbReference type="EMBL" id="JARXVC010000004">
    <property type="protein sequence ID" value="MDH6280905.1"/>
    <property type="molecule type" value="Genomic_DNA"/>
</dbReference>
<keyword evidence="4 7" id="KW-0812">Transmembrane</keyword>
<keyword evidence="10" id="KW-1185">Reference proteome</keyword>
<evidence type="ECO:0000256" key="3">
    <source>
        <dbReference type="ARBA" id="ARBA00022475"/>
    </source>
</evidence>
<proteinExistence type="predicted"/>
<evidence type="ECO:0000313" key="10">
    <source>
        <dbReference type="Proteomes" id="UP001160334"/>
    </source>
</evidence>
<dbReference type="InterPro" id="IPR011701">
    <property type="entry name" value="MFS"/>
</dbReference>
<dbReference type="InterPro" id="IPR020846">
    <property type="entry name" value="MFS_dom"/>
</dbReference>
<evidence type="ECO:0000256" key="7">
    <source>
        <dbReference type="SAM" id="Phobius"/>
    </source>
</evidence>
<feature type="transmembrane region" description="Helical" evidence="7">
    <location>
        <begin position="76"/>
        <end position="95"/>
    </location>
</feature>
<sequence length="499" mass="52893">MKTDFRPWPAMWALCLGFFMILVDSTIVAVANPVITADLNTDVNAVVWVTSAYLLAYAVPLLVTGRLGDRFGPKNLYLIGLVVFTLASLWCGLSGGIEMLIVARVFQGLGAAMMTPQTMAVITRIFPPDKRGTAMGLWGSVAGVATLVGPILGGVLVDNLGWQWIFIVNVPVGVVAFVLAWRLVPSLPTNNHKFDLIGVALSAIGLFCIVFGLQEGNSYDWDGRTWGLIGAGIVVMIAFVWWQKVNRNEPLVPLALFKDRNFSVANLGIATMGFSITSVMLPFMFYAQSVTGLSPTRSALLMAPMAVVTGILAPFVGRLVDKTHPRYIAGPGFLAFSLSAFWLALELTPTTPVWKILVPMAVIGASNAFIWAPLSATATRNLPIAHVGAGSGVYNTTRQVGAVLGSAAMGALMTSRITSELSTLGVGGVKVGEAHFQGGQLPAMVREPFATAMSQSAMLPAAVLMLGFAVVLFFVNPRAGQPVQEVPATAGDDSVPAHS</sequence>
<feature type="transmembrane region" description="Helical" evidence="7">
    <location>
        <begin position="356"/>
        <end position="374"/>
    </location>
</feature>
<feature type="transmembrane region" description="Helical" evidence="7">
    <location>
        <begin position="196"/>
        <end position="213"/>
    </location>
</feature>
<evidence type="ECO:0000256" key="4">
    <source>
        <dbReference type="ARBA" id="ARBA00022692"/>
    </source>
</evidence>
<feature type="transmembrane region" description="Helical" evidence="7">
    <location>
        <begin position="134"/>
        <end position="156"/>
    </location>
</feature>
<evidence type="ECO:0000256" key="2">
    <source>
        <dbReference type="ARBA" id="ARBA00022448"/>
    </source>
</evidence>
<evidence type="ECO:0000313" key="9">
    <source>
        <dbReference type="EMBL" id="MDH6280905.1"/>
    </source>
</evidence>
<keyword evidence="2" id="KW-0813">Transport</keyword>
<reference evidence="9 10" key="1">
    <citation type="submission" date="2023-04" db="EMBL/GenBank/DDBJ databases">
        <title>Forest soil microbial communities from Buena Vista Peninsula, Colon Province, Panama.</title>
        <authorList>
            <person name="Bouskill N."/>
        </authorList>
    </citation>
    <scope>NUCLEOTIDE SEQUENCE [LARGE SCALE GENOMIC DNA]</scope>
    <source>
        <strain evidence="9 10">CFH S0262</strain>
    </source>
</reference>
<dbReference type="InterPro" id="IPR004638">
    <property type="entry name" value="EmrB-like"/>
</dbReference>
<dbReference type="PANTHER" id="PTHR42718">
    <property type="entry name" value="MAJOR FACILITATOR SUPERFAMILY MULTIDRUG TRANSPORTER MFSC"/>
    <property type="match status" value="1"/>
</dbReference>
<gene>
    <name evidence="9" type="ORF">M2280_002118</name>
</gene>
<feature type="transmembrane region" description="Helical" evidence="7">
    <location>
        <begin position="263"/>
        <end position="287"/>
    </location>
</feature>
<feature type="transmembrane region" description="Helical" evidence="7">
    <location>
        <begin position="45"/>
        <end position="64"/>
    </location>
</feature>
<keyword evidence="5 7" id="KW-1133">Transmembrane helix</keyword>
<protein>
    <submittedName>
        <fullName evidence="9">EmrB/QacA subfamily drug resistance transporter</fullName>
    </submittedName>
</protein>
<feature type="transmembrane region" description="Helical" evidence="7">
    <location>
        <begin position="101"/>
        <end position="122"/>
    </location>
</feature>
<dbReference type="Proteomes" id="UP001160334">
    <property type="component" value="Unassembled WGS sequence"/>
</dbReference>
<dbReference type="PANTHER" id="PTHR42718:SF42">
    <property type="entry name" value="EXPORT PROTEIN"/>
    <property type="match status" value="1"/>
</dbReference>
<evidence type="ECO:0000256" key="5">
    <source>
        <dbReference type="ARBA" id="ARBA00022989"/>
    </source>
</evidence>
<dbReference type="SUPFAM" id="SSF103473">
    <property type="entry name" value="MFS general substrate transporter"/>
    <property type="match status" value="1"/>
</dbReference>
<dbReference type="PROSITE" id="PS50850">
    <property type="entry name" value="MFS"/>
    <property type="match status" value="1"/>
</dbReference>
<organism evidence="9 10">
    <name type="scientific">Prescottella agglutinans</name>
    <dbReference type="NCBI Taxonomy" id="1644129"/>
    <lineage>
        <taxon>Bacteria</taxon>
        <taxon>Bacillati</taxon>
        <taxon>Actinomycetota</taxon>
        <taxon>Actinomycetes</taxon>
        <taxon>Mycobacteriales</taxon>
        <taxon>Nocardiaceae</taxon>
        <taxon>Prescottella</taxon>
    </lineage>
</organism>
<keyword evidence="3" id="KW-1003">Cell membrane</keyword>
<evidence type="ECO:0000259" key="8">
    <source>
        <dbReference type="PROSITE" id="PS50850"/>
    </source>
</evidence>
<dbReference type="Gene3D" id="1.20.1250.20">
    <property type="entry name" value="MFS general substrate transporter like domains"/>
    <property type="match status" value="1"/>
</dbReference>
<feature type="transmembrane region" description="Helical" evidence="7">
    <location>
        <begin position="299"/>
        <end position="320"/>
    </location>
</feature>
<dbReference type="NCBIfam" id="TIGR00711">
    <property type="entry name" value="efflux_EmrB"/>
    <property type="match status" value="1"/>
</dbReference>
<feature type="transmembrane region" description="Helical" evidence="7">
    <location>
        <begin position="162"/>
        <end position="184"/>
    </location>
</feature>
<dbReference type="RefSeq" id="WP_280760235.1">
    <property type="nucleotide sequence ID" value="NZ_JARXVC010000004.1"/>
</dbReference>
<dbReference type="PRINTS" id="PR01036">
    <property type="entry name" value="TCRTETB"/>
</dbReference>
<feature type="domain" description="Major facilitator superfamily (MFS) profile" evidence="8">
    <location>
        <begin position="10"/>
        <end position="479"/>
    </location>
</feature>